<dbReference type="PANTHER" id="PTHR12777">
    <property type="entry name" value="SMALL NUCLEAR RIBONUCLEOPROTEIN SM D2"/>
    <property type="match status" value="1"/>
</dbReference>
<feature type="domain" description="Sm" evidence="10">
    <location>
        <begin position="30"/>
        <end position="111"/>
    </location>
</feature>
<dbReference type="GO" id="GO:0008380">
    <property type="term" value="P:RNA splicing"/>
    <property type="evidence" value="ECO:0007669"/>
    <property type="project" value="UniProtKB-KW"/>
</dbReference>
<evidence type="ECO:0000259" key="10">
    <source>
        <dbReference type="PROSITE" id="PS52002"/>
    </source>
</evidence>
<dbReference type="GO" id="GO:0006397">
    <property type="term" value="P:mRNA processing"/>
    <property type="evidence" value="ECO:0007669"/>
    <property type="project" value="UniProtKB-KW"/>
</dbReference>
<keyword evidence="6 9" id="KW-0508">mRNA splicing</keyword>
<dbReference type="GO" id="GO:0003723">
    <property type="term" value="F:RNA binding"/>
    <property type="evidence" value="ECO:0007669"/>
    <property type="project" value="InterPro"/>
</dbReference>
<comment type="subcellular location">
    <subcellularLocation>
        <location evidence="2">Cytoplasm</location>
        <location evidence="2">Cytosol</location>
    </subcellularLocation>
    <subcellularLocation>
        <location evidence="1 9">Nucleus</location>
    </subcellularLocation>
</comment>
<accession>A0A1E4SXR4</accession>
<evidence type="ECO:0000313" key="11">
    <source>
        <dbReference type="EMBL" id="ODV84285.1"/>
    </source>
</evidence>
<evidence type="ECO:0000256" key="5">
    <source>
        <dbReference type="ARBA" id="ARBA00022664"/>
    </source>
</evidence>
<dbReference type="InterPro" id="IPR047575">
    <property type="entry name" value="Sm"/>
</dbReference>
<proteinExistence type="inferred from homology"/>
<dbReference type="AlphaFoldDB" id="A0A1E4SXR4"/>
<dbReference type="InterPro" id="IPR027248">
    <property type="entry name" value="Sm_D2"/>
</dbReference>
<evidence type="ECO:0000256" key="2">
    <source>
        <dbReference type="ARBA" id="ARBA00004514"/>
    </source>
</evidence>
<dbReference type="Proteomes" id="UP000094801">
    <property type="component" value="Unassembled WGS sequence"/>
</dbReference>
<dbReference type="GO" id="GO:0005829">
    <property type="term" value="C:cytosol"/>
    <property type="evidence" value="ECO:0007669"/>
    <property type="project" value="UniProtKB-SubCell"/>
</dbReference>
<evidence type="ECO:0000256" key="7">
    <source>
        <dbReference type="ARBA" id="ARBA00023242"/>
    </source>
</evidence>
<evidence type="ECO:0000256" key="6">
    <source>
        <dbReference type="ARBA" id="ARBA00023187"/>
    </source>
</evidence>
<keyword evidence="5 9" id="KW-0507">mRNA processing</keyword>
<name>A0A1E4SXR4_9ASCO</name>
<sequence>MSKLVNIPKAELSEKDLQDLEDYEFQHGPLKLLTQATQSNFTVIISLRNNHKLISKVKAFDRHCNMILENVKEIWYESNPEDKKKKIMRERFVSKMFLRGDSVIVILKHTD</sequence>
<dbReference type="InterPro" id="IPR010920">
    <property type="entry name" value="LSM_dom_sf"/>
</dbReference>
<dbReference type="SMART" id="SM00651">
    <property type="entry name" value="Sm"/>
    <property type="match status" value="1"/>
</dbReference>
<dbReference type="OrthoDB" id="437526at2759"/>
<evidence type="ECO:0000256" key="8">
    <source>
        <dbReference type="ARBA" id="ARBA00023274"/>
    </source>
</evidence>
<dbReference type="EMBL" id="KV453857">
    <property type="protein sequence ID" value="ODV84285.1"/>
    <property type="molecule type" value="Genomic_DNA"/>
</dbReference>
<dbReference type="STRING" id="983967.A0A1E4SXR4"/>
<evidence type="ECO:0000313" key="12">
    <source>
        <dbReference type="Proteomes" id="UP000094801"/>
    </source>
</evidence>
<evidence type="ECO:0000256" key="4">
    <source>
        <dbReference type="ARBA" id="ARBA00022490"/>
    </source>
</evidence>
<dbReference type="Gene3D" id="2.30.30.100">
    <property type="match status" value="1"/>
</dbReference>
<dbReference type="GO" id="GO:0030532">
    <property type="term" value="C:small nuclear ribonucleoprotein complex"/>
    <property type="evidence" value="ECO:0007669"/>
    <property type="project" value="InterPro"/>
</dbReference>
<comment type="similarity">
    <text evidence="3 9">Belongs to the snRNP core protein family.</text>
</comment>
<gene>
    <name evidence="11" type="ORF">CANARDRAFT_201297</name>
</gene>
<dbReference type="Pfam" id="PF01423">
    <property type="entry name" value="LSM"/>
    <property type="match status" value="1"/>
</dbReference>
<keyword evidence="8 9" id="KW-0687">Ribonucleoprotein</keyword>
<organism evidence="11 12">
    <name type="scientific">[Candida] arabinofermentans NRRL YB-2248</name>
    <dbReference type="NCBI Taxonomy" id="983967"/>
    <lineage>
        <taxon>Eukaryota</taxon>
        <taxon>Fungi</taxon>
        <taxon>Dikarya</taxon>
        <taxon>Ascomycota</taxon>
        <taxon>Saccharomycotina</taxon>
        <taxon>Pichiomycetes</taxon>
        <taxon>Pichiales</taxon>
        <taxon>Pichiaceae</taxon>
        <taxon>Ogataea</taxon>
        <taxon>Ogataea/Candida clade</taxon>
    </lineage>
</organism>
<evidence type="ECO:0000256" key="3">
    <source>
        <dbReference type="ARBA" id="ARBA00008146"/>
    </source>
</evidence>
<evidence type="ECO:0000256" key="1">
    <source>
        <dbReference type="ARBA" id="ARBA00004123"/>
    </source>
</evidence>
<dbReference type="InterPro" id="IPR001163">
    <property type="entry name" value="Sm_dom_euk/arc"/>
</dbReference>
<keyword evidence="12" id="KW-1185">Reference proteome</keyword>
<keyword evidence="7 9" id="KW-0539">Nucleus</keyword>
<protein>
    <recommendedName>
        <fullName evidence="9">Small nuclear ribonucleoprotein Sm D2</fullName>
        <shortName evidence="9">Sm-D2</shortName>
    </recommendedName>
    <alternativeName>
        <fullName evidence="9">snRNP core protein D2</fullName>
    </alternativeName>
</protein>
<dbReference type="CDD" id="cd01720">
    <property type="entry name" value="Sm_D2"/>
    <property type="match status" value="1"/>
</dbReference>
<dbReference type="SUPFAM" id="SSF50182">
    <property type="entry name" value="Sm-like ribonucleoproteins"/>
    <property type="match status" value="1"/>
</dbReference>
<evidence type="ECO:0000256" key="9">
    <source>
        <dbReference type="RuleBase" id="RU365051"/>
    </source>
</evidence>
<keyword evidence="4" id="KW-0963">Cytoplasm</keyword>
<dbReference type="PROSITE" id="PS52002">
    <property type="entry name" value="SM"/>
    <property type="match status" value="1"/>
</dbReference>
<reference evidence="12" key="1">
    <citation type="submission" date="2016-04" db="EMBL/GenBank/DDBJ databases">
        <title>Comparative genomics of biotechnologically important yeasts.</title>
        <authorList>
            <consortium name="DOE Joint Genome Institute"/>
            <person name="Riley R."/>
            <person name="Haridas S."/>
            <person name="Wolfe K.H."/>
            <person name="Lopes M.R."/>
            <person name="Hittinger C.T."/>
            <person name="Goker M."/>
            <person name="Salamov A."/>
            <person name="Wisecaver J."/>
            <person name="Long T.M."/>
            <person name="Aerts A.L."/>
            <person name="Barry K."/>
            <person name="Choi C."/>
            <person name="Clum A."/>
            <person name="Coughlan A.Y."/>
            <person name="Deshpande S."/>
            <person name="Douglass A.P."/>
            <person name="Hanson S.J."/>
            <person name="Klenk H.-P."/>
            <person name="Labutti K."/>
            <person name="Lapidus A."/>
            <person name="Lindquist E."/>
            <person name="Lipzen A."/>
            <person name="Meier-Kolthoff J.P."/>
            <person name="Ohm R.A."/>
            <person name="Otillar R.P."/>
            <person name="Pangilinan J."/>
            <person name="Peng Y."/>
            <person name="Rokas A."/>
            <person name="Rosa C.A."/>
            <person name="Scheuner C."/>
            <person name="Sibirny A.A."/>
            <person name="Slot J.C."/>
            <person name="Stielow J.B."/>
            <person name="Sun H."/>
            <person name="Kurtzman C.P."/>
            <person name="Blackwell M."/>
            <person name="Grigoriev I.V."/>
            <person name="Jeffries T.W."/>
        </authorList>
    </citation>
    <scope>NUCLEOTIDE SEQUENCE [LARGE SCALE GENOMIC DNA]</scope>
    <source>
        <strain evidence="12">NRRL YB-2248</strain>
    </source>
</reference>